<protein>
    <recommendedName>
        <fullName evidence="5 6">Dephospho-CoA kinase</fullName>
        <ecNumber evidence="5 6">2.7.1.24</ecNumber>
    </recommendedName>
    <alternativeName>
        <fullName evidence="5">Dephosphocoenzyme A kinase</fullName>
    </alternativeName>
</protein>
<dbReference type="InterPro" id="IPR001977">
    <property type="entry name" value="Depp_CoAkinase"/>
</dbReference>
<name>A0ABM7S7H6_9FLAO</name>
<keyword evidence="5" id="KW-0808">Transferase</keyword>
<dbReference type="PANTHER" id="PTHR10695">
    <property type="entry name" value="DEPHOSPHO-COA KINASE-RELATED"/>
    <property type="match status" value="1"/>
</dbReference>
<evidence type="ECO:0000256" key="2">
    <source>
        <dbReference type="ARBA" id="ARBA00022741"/>
    </source>
</evidence>
<feature type="binding site" evidence="5">
    <location>
        <begin position="12"/>
        <end position="17"/>
    </location>
    <ligand>
        <name>ATP</name>
        <dbReference type="ChEBI" id="CHEBI:30616"/>
    </ligand>
</feature>
<dbReference type="InterPro" id="IPR027417">
    <property type="entry name" value="P-loop_NTPase"/>
</dbReference>
<evidence type="ECO:0000256" key="6">
    <source>
        <dbReference type="NCBIfam" id="TIGR00152"/>
    </source>
</evidence>
<keyword evidence="4 5" id="KW-0173">Coenzyme A biosynthesis</keyword>
<comment type="catalytic activity">
    <reaction evidence="5">
        <text>3'-dephospho-CoA + ATP = ADP + CoA + H(+)</text>
        <dbReference type="Rhea" id="RHEA:18245"/>
        <dbReference type="ChEBI" id="CHEBI:15378"/>
        <dbReference type="ChEBI" id="CHEBI:30616"/>
        <dbReference type="ChEBI" id="CHEBI:57287"/>
        <dbReference type="ChEBI" id="CHEBI:57328"/>
        <dbReference type="ChEBI" id="CHEBI:456216"/>
        <dbReference type="EC" id="2.7.1.24"/>
    </reaction>
</comment>
<dbReference type="Gene3D" id="3.40.50.300">
    <property type="entry name" value="P-loop containing nucleotide triphosphate hydrolases"/>
    <property type="match status" value="1"/>
</dbReference>
<proteinExistence type="inferred from homology"/>
<keyword evidence="2 5" id="KW-0547">Nucleotide-binding</keyword>
<comment type="subcellular location">
    <subcellularLocation>
        <location evidence="5">Cytoplasm</location>
    </subcellularLocation>
</comment>
<gene>
    <name evidence="5 7" type="primary">coaE</name>
    <name evidence="7" type="ORF">KK2020170_23610</name>
</gene>
<dbReference type="Pfam" id="PF01121">
    <property type="entry name" value="CoaE"/>
    <property type="match status" value="1"/>
</dbReference>
<dbReference type="EMBL" id="AP024749">
    <property type="protein sequence ID" value="BCY29493.1"/>
    <property type="molecule type" value="Genomic_DNA"/>
</dbReference>
<dbReference type="GO" id="GO:0016301">
    <property type="term" value="F:kinase activity"/>
    <property type="evidence" value="ECO:0007669"/>
    <property type="project" value="UniProtKB-KW"/>
</dbReference>
<keyword evidence="3 5" id="KW-0067">ATP-binding</keyword>
<keyword evidence="5" id="KW-0963">Cytoplasm</keyword>
<dbReference type="PANTHER" id="PTHR10695:SF46">
    <property type="entry name" value="BIFUNCTIONAL COENZYME A SYNTHASE-RELATED"/>
    <property type="match status" value="1"/>
</dbReference>
<dbReference type="NCBIfam" id="TIGR00152">
    <property type="entry name" value="dephospho-CoA kinase"/>
    <property type="match status" value="1"/>
</dbReference>
<keyword evidence="8" id="KW-1185">Reference proteome</keyword>
<comment type="pathway">
    <text evidence="5">Cofactor biosynthesis; coenzyme A biosynthesis; CoA from (R)-pantothenate: step 5/5.</text>
</comment>
<evidence type="ECO:0000256" key="5">
    <source>
        <dbReference type="HAMAP-Rule" id="MF_00376"/>
    </source>
</evidence>
<comment type="similarity">
    <text evidence="1 5">Belongs to the CoaE family.</text>
</comment>
<keyword evidence="5 7" id="KW-0418">Kinase</keyword>
<dbReference type="RefSeq" id="WP_221258567.1">
    <property type="nucleotide sequence ID" value="NZ_AP024749.1"/>
</dbReference>
<organism evidence="7 8">
    <name type="scientific">Flavobacterium okayamense</name>
    <dbReference type="NCBI Taxonomy" id="2830782"/>
    <lineage>
        <taxon>Bacteria</taxon>
        <taxon>Pseudomonadati</taxon>
        <taxon>Bacteroidota</taxon>
        <taxon>Flavobacteriia</taxon>
        <taxon>Flavobacteriales</taxon>
        <taxon>Flavobacteriaceae</taxon>
        <taxon>Flavobacterium</taxon>
    </lineage>
</organism>
<dbReference type="EC" id="2.7.1.24" evidence="5 6"/>
<dbReference type="CDD" id="cd02022">
    <property type="entry name" value="DPCK"/>
    <property type="match status" value="1"/>
</dbReference>
<dbReference type="SUPFAM" id="SSF52540">
    <property type="entry name" value="P-loop containing nucleoside triphosphate hydrolases"/>
    <property type="match status" value="1"/>
</dbReference>
<sequence>MTRIIGLTGGIGSGKSTVAKYLASKGISVYIADVEARKLMESKEVIDEIKSYFGEKVISKKGKIKRKTLANLVFSDKEKLNKLNSIVHPKVKKHFMEWVLLHKNEPFIVKEVAILFETNGHLDCDKVILVTAPEDVRLMRVMQRDNVSKEDVLARMNNQMSEEEKISKSDYVIHNIVLNDTYNQIDKLLKII</sequence>
<evidence type="ECO:0000256" key="4">
    <source>
        <dbReference type="ARBA" id="ARBA00022993"/>
    </source>
</evidence>
<evidence type="ECO:0000256" key="3">
    <source>
        <dbReference type="ARBA" id="ARBA00022840"/>
    </source>
</evidence>
<dbReference type="PRINTS" id="PR00988">
    <property type="entry name" value="URIDINKINASE"/>
</dbReference>
<dbReference type="Proteomes" id="UP000825258">
    <property type="component" value="Chromosome"/>
</dbReference>
<reference evidence="7 8" key="1">
    <citation type="submission" date="2021-06" db="EMBL/GenBank/DDBJ databases">
        <title>Whole genome sequences of Flavobacterium sp. KK2020170 and assembly.</title>
        <authorList>
            <person name="Kitahara K."/>
            <person name="Miyoshi S."/>
            <person name="Uesaka K."/>
        </authorList>
    </citation>
    <scope>NUCLEOTIDE SEQUENCE [LARGE SCALE GENOMIC DNA]</scope>
    <source>
        <strain evidence="7 8">KK2020170</strain>
    </source>
</reference>
<accession>A0ABM7S7H6</accession>
<comment type="function">
    <text evidence="5">Catalyzes the phosphorylation of the 3'-hydroxyl group of dephosphocoenzyme A to form coenzyme A.</text>
</comment>
<evidence type="ECO:0000313" key="8">
    <source>
        <dbReference type="Proteomes" id="UP000825258"/>
    </source>
</evidence>
<dbReference type="HAMAP" id="MF_00376">
    <property type="entry name" value="Dephospho_CoA_kinase"/>
    <property type="match status" value="1"/>
</dbReference>
<evidence type="ECO:0000313" key="7">
    <source>
        <dbReference type="EMBL" id="BCY29493.1"/>
    </source>
</evidence>
<dbReference type="PROSITE" id="PS51219">
    <property type="entry name" value="DPCK"/>
    <property type="match status" value="1"/>
</dbReference>
<evidence type="ECO:0000256" key="1">
    <source>
        <dbReference type="ARBA" id="ARBA00009018"/>
    </source>
</evidence>